<organism evidence="1">
    <name type="scientific">bioreactor metagenome</name>
    <dbReference type="NCBI Taxonomy" id="1076179"/>
    <lineage>
        <taxon>unclassified sequences</taxon>
        <taxon>metagenomes</taxon>
        <taxon>ecological metagenomes</taxon>
    </lineage>
</organism>
<name>A0A645GY49_9ZZZZ</name>
<reference evidence="1" key="1">
    <citation type="submission" date="2019-08" db="EMBL/GenBank/DDBJ databases">
        <authorList>
            <person name="Kucharzyk K."/>
            <person name="Murdoch R.W."/>
            <person name="Higgins S."/>
            <person name="Loffler F."/>
        </authorList>
    </citation>
    <scope>NUCLEOTIDE SEQUENCE</scope>
</reference>
<dbReference type="EMBL" id="VSSQ01083284">
    <property type="protein sequence ID" value="MPN31658.1"/>
    <property type="molecule type" value="Genomic_DNA"/>
</dbReference>
<accession>A0A645GY49</accession>
<gene>
    <name evidence="1" type="ORF">SDC9_179132</name>
</gene>
<dbReference type="AlphaFoldDB" id="A0A645GY49"/>
<evidence type="ECO:0000313" key="1">
    <source>
        <dbReference type="EMBL" id="MPN31658.1"/>
    </source>
</evidence>
<sequence length="60" mass="6739">MIQGNAFNIIFNTLTDFAFNFIDIFQNAANGAVFGQQFGRGFCTDTRYATDAIRRITHQG</sequence>
<protein>
    <submittedName>
        <fullName evidence="1">Uncharacterized protein</fullName>
    </submittedName>
</protein>
<comment type="caution">
    <text evidence="1">The sequence shown here is derived from an EMBL/GenBank/DDBJ whole genome shotgun (WGS) entry which is preliminary data.</text>
</comment>
<proteinExistence type="predicted"/>